<evidence type="ECO:0000259" key="14">
    <source>
        <dbReference type="PROSITE" id="PS50975"/>
    </source>
</evidence>
<dbReference type="SMART" id="SM00878">
    <property type="entry name" value="Biotin_carb_C"/>
    <property type="match status" value="1"/>
</dbReference>
<dbReference type="InterPro" id="IPR004549">
    <property type="entry name" value="Acetyl_CoA_COase_biotin_COase"/>
</dbReference>
<dbReference type="GO" id="GO:0004075">
    <property type="term" value="F:biotin carboxylase activity"/>
    <property type="evidence" value="ECO:0007669"/>
    <property type="project" value="UniProtKB-EC"/>
</dbReference>
<dbReference type="GO" id="GO:2001295">
    <property type="term" value="P:malonyl-CoA biosynthetic process"/>
    <property type="evidence" value="ECO:0007669"/>
    <property type="project" value="UniProtKB-UniPathway"/>
</dbReference>
<keyword evidence="13" id="KW-0443">Lipid metabolism</keyword>
<evidence type="ECO:0000313" key="17">
    <source>
        <dbReference type="Proteomes" id="UP000003244"/>
    </source>
</evidence>
<dbReference type="GeneID" id="84800424"/>
<evidence type="ECO:0000256" key="1">
    <source>
        <dbReference type="ARBA" id="ARBA00003761"/>
    </source>
</evidence>
<dbReference type="OrthoDB" id="9807469at2"/>
<dbReference type="Pfam" id="PF02785">
    <property type="entry name" value="Biotin_carb_C"/>
    <property type="match status" value="1"/>
</dbReference>
<dbReference type="Pfam" id="PF02786">
    <property type="entry name" value="CPSase_L_D2"/>
    <property type="match status" value="1"/>
</dbReference>
<dbReference type="Proteomes" id="UP000003244">
    <property type="component" value="Unassembled WGS sequence"/>
</dbReference>
<comment type="catalytic activity">
    <reaction evidence="11 13">
        <text>N(6)-biotinyl-L-lysyl-[protein] + hydrogencarbonate + ATP = N(6)-carboxybiotinyl-L-lysyl-[protein] + ADP + phosphate + H(+)</text>
        <dbReference type="Rhea" id="RHEA:13501"/>
        <dbReference type="Rhea" id="RHEA-COMP:10505"/>
        <dbReference type="Rhea" id="RHEA-COMP:10506"/>
        <dbReference type="ChEBI" id="CHEBI:15378"/>
        <dbReference type="ChEBI" id="CHEBI:17544"/>
        <dbReference type="ChEBI" id="CHEBI:30616"/>
        <dbReference type="ChEBI" id="CHEBI:43474"/>
        <dbReference type="ChEBI" id="CHEBI:83144"/>
        <dbReference type="ChEBI" id="CHEBI:83145"/>
        <dbReference type="ChEBI" id="CHEBI:456216"/>
        <dbReference type="EC" id="6.3.4.14"/>
    </reaction>
</comment>
<dbReference type="Gene3D" id="3.30.470.20">
    <property type="entry name" value="ATP-grasp fold, B domain"/>
    <property type="match status" value="1"/>
</dbReference>
<dbReference type="RefSeq" id="WP_007788942.1">
    <property type="nucleotide sequence ID" value="NZ_ADGQ01000035.1"/>
</dbReference>
<dbReference type="NCBIfam" id="TIGR00514">
    <property type="entry name" value="accC"/>
    <property type="match status" value="1"/>
</dbReference>
<gene>
    <name evidence="16" type="primary">accC</name>
    <name evidence="16" type="ORF">HMPREF0634_1305</name>
</gene>
<evidence type="ECO:0000256" key="9">
    <source>
        <dbReference type="ARBA" id="ARBA00022842"/>
    </source>
</evidence>
<dbReference type="FunFam" id="3.40.50.20:FF:000010">
    <property type="entry name" value="Propionyl-CoA carboxylase subunit alpha"/>
    <property type="match status" value="1"/>
</dbReference>
<name>E0E2H5_9FIRM</name>
<sequence>MSRPKERELDVARSFKPAREGLRPIKKVLVANRGEIAVRIIRTLKDMGIKSVAIFSNADKNSLHATIADEAICIGPASVKDSYLNKIQIINAALVTGADAIHPGFGFLSENPGFARMCEVYNIKFIGPTSRVMAMMGDKEVSKKMMKEAGVPVVEGSDGVVENLEEAKEVLERLGLPVIIKARSGGGGKGMRLVEDMDDLKRQFDSARKEAQNAFGDSGVYIEKFIKSPRHIEVQLMADEHGNIIHLGARDCSLQMNHQKVIEEAPPEGVDHAILNQLYETSIRAAKSVSYTSVGTIEYLLDQDGSYYFMEMNTRIQVEHPITEMITGIDIVRDQVLIACGERLAYKQEDILIRGHAIECRINAYDSDNNFLPSVGKIQALNMPGGYGVRVDSAIYQGYEVLPFYDSMLAKVISYGKNRAEAIKIMNRALEEFVVEGVKTNIGFNLKLINDPVFIENKYDTSYLERSIDDTRSL</sequence>
<evidence type="ECO:0000256" key="2">
    <source>
        <dbReference type="ARBA" id="ARBA00004956"/>
    </source>
</evidence>
<keyword evidence="10 13" id="KW-0092">Biotin</keyword>
<organism evidence="16 17">
    <name type="scientific">Peptostreptococcus stomatis DSM 17678</name>
    <dbReference type="NCBI Taxonomy" id="596315"/>
    <lineage>
        <taxon>Bacteria</taxon>
        <taxon>Bacillati</taxon>
        <taxon>Bacillota</taxon>
        <taxon>Clostridia</taxon>
        <taxon>Peptostreptococcales</taxon>
        <taxon>Peptostreptococcaceae</taxon>
        <taxon>Peptostreptococcus</taxon>
    </lineage>
</organism>
<dbReference type="EC" id="6.3.4.14" evidence="4 13"/>
<dbReference type="GO" id="GO:0006633">
    <property type="term" value="P:fatty acid biosynthetic process"/>
    <property type="evidence" value="ECO:0007669"/>
    <property type="project" value="UniProtKB-KW"/>
</dbReference>
<dbReference type="AlphaFoldDB" id="E0E2H5"/>
<dbReference type="SUPFAM" id="SSF52440">
    <property type="entry name" value="PreATP-grasp domain"/>
    <property type="match status" value="1"/>
</dbReference>
<dbReference type="PANTHER" id="PTHR48095:SF2">
    <property type="entry name" value="BIOTIN CARBOXYLASE, CHLOROPLASTIC"/>
    <property type="match status" value="1"/>
</dbReference>
<dbReference type="Pfam" id="PF00289">
    <property type="entry name" value="Biotin_carb_N"/>
    <property type="match status" value="1"/>
</dbReference>
<dbReference type="InterPro" id="IPR016185">
    <property type="entry name" value="PreATP-grasp_dom_sf"/>
</dbReference>
<dbReference type="NCBIfam" id="NF006367">
    <property type="entry name" value="PRK08591.1"/>
    <property type="match status" value="1"/>
</dbReference>
<feature type="domain" description="ATP-grasp" evidence="14">
    <location>
        <begin position="143"/>
        <end position="340"/>
    </location>
</feature>
<dbReference type="InterPro" id="IPR051602">
    <property type="entry name" value="ACC_Biotin_Carboxylase"/>
</dbReference>
<dbReference type="SUPFAM" id="SSF51246">
    <property type="entry name" value="Rudiment single hybrid motif"/>
    <property type="match status" value="1"/>
</dbReference>
<dbReference type="PROSITE" id="PS00867">
    <property type="entry name" value="CPSASE_2"/>
    <property type="match status" value="1"/>
</dbReference>
<evidence type="ECO:0000256" key="13">
    <source>
        <dbReference type="RuleBase" id="RU365063"/>
    </source>
</evidence>
<dbReference type="GO" id="GO:0046872">
    <property type="term" value="F:metal ion binding"/>
    <property type="evidence" value="ECO:0007669"/>
    <property type="project" value="UniProtKB-KW"/>
</dbReference>
<evidence type="ECO:0000256" key="12">
    <source>
        <dbReference type="PROSITE-ProRule" id="PRU00409"/>
    </source>
</evidence>
<dbReference type="GO" id="GO:0005524">
    <property type="term" value="F:ATP binding"/>
    <property type="evidence" value="ECO:0007669"/>
    <property type="project" value="UniProtKB-UniRule"/>
</dbReference>
<dbReference type="InterPro" id="IPR011764">
    <property type="entry name" value="Biotin_carboxylation_dom"/>
</dbReference>
<keyword evidence="8 12" id="KW-0067">ATP-binding</keyword>
<dbReference type="InterPro" id="IPR005482">
    <property type="entry name" value="Biotin_COase_C"/>
</dbReference>
<dbReference type="InterPro" id="IPR011054">
    <property type="entry name" value="Rudment_hybrid_motif"/>
</dbReference>
<reference evidence="16 17" key="1">
    <citation type="submission" date="2010-08" db="EMBL/GenBank/DDBJ databases">
        <authorList>
            <person name="Harkins D.M."/>
            <person name="Madupu R."/>
            <person name="Durkin A.S."/>
            <person name="Torralba M."/>
            <person name="Methe B."/>
            <person name="Sutton G.G."/>
            <person name="Nelson K.E."/>
        </authorList>
    </citation>
    <scope>NUCLEOTIDE SEQUENCE [LARGE SCALE GENOMIC DNA]</scope>
    <source>
        <strain evidence="16 17">DSM 17678</strain>
    </source>
</reference>
<comment type="subunit">
    <text evidence="3 13">Acetyl-CoA carboxylase is a heterohexamer of biotin carboxyl carrier protein, biotin carboxylase and the two subunits of carboxyl transferase in a 2:2 complex.</text>
</comment>
<evidence type="ECO:0000256" key="11">
    <source>
        <dbReference type="ARBA" id="ARBA00048600"/>
    </source>
</evidence>
<dbReference type="InterPro" id="IPR005481">
    <property type="entry name" value="BC-like_N"/>
</dbReference>
<keyword evidence="5 13" id="KW-0436">Ligase</keyword>
<evidence type="ECO:0000256" key="5">
    <source>
        <dbReference type="ARBA" id="ARBA00022598"/>
    </source>
</evidence>
<keyword evidence="13" id="KW-0444">Lipid biosynthesis</keyword>
<accession>E0E2H5</accession>
<keyword evidence="13" id="KW-0275">Fatty acid biosynthesis</keyword>
<dbReference type="PANTHER" id="PTHR48095">
    <property type="entry name" value="PYRUVATE CARBOXYLASE SUBUNIT A"/>
    <property type="match status" value="1"/>
</dbReference>
<dbReference type="SUPFAM" id="SSF56059">
    <property type="entry name" value="Glutathione synthetase ATP-binding domain-like"/>
    <property type="match status" value="1"/>
</dbReference>
<dbReference type="UniPathway" id="UPA00655">
    <property type="reaction ID" value="UER00711"/>
</dbReference>
<evidence type="ECO:0000256" key="4">
    <source>
        <dbReference type="ARBA" id="ARBA00013263"/>
    </source>
</evidence>
<comment type="caution">
    <text evidence="16">The sequence shown here is derived from an EMBL/GenBank/DDBJ whole genome shotgun (WGS) entry which is preliminary data.</text>
</comment>
<proteinExistence type="predicted"/>
<evidence type="ECO:0000259" key="15">
    <source>
        <dbReference type="PROSITE" id="PS50979"/>
    </source>
</evidence>
<keyword evidence="17" id="KW-1185">Reference proteome</keyword>
<comment type="function">
    <text evidence="1 13">This protein is a component of the acetyl coenzyme A carboxylase complex; first, biotin carboxylase catalyzes the carboxylation of the carrier protein and then the transcarboxylase transfers the carboxyl group to form malonyl-CoA.</text>
</comment>
<feature type="domain" description="Biotin carboxylation" evidence="15">
    <location>
        <begin position="24"/>
        <end position="469"/>
    </location>
</feature>
<dbReference type="PROSITE" id="PS50975">
    <property type="entry name" value="ATP_GRASP"/>
    <property type="match status" value="1"/>
</dbReference>
<dbReference type="InterPro" id="IPR011761">
    <property type="entry name" value="ATP-grasp"/>
</dbReference>
<dbReference type="eggNOG" id="COG0439">
    <property type="taxonomic scope" value="Bacteria"/>
</dbReference>
<keyword evidence="7 12" id="KW-0547">Nucleotide-binding</keyword>
<protein>
    <recommendedName>
        <fullName evidence="4 13">Biotin carboxylase</fullName>
        <ecNumber evidence="4 13">6.3.4.14</ecNumber>
    </recommendedName>
    <alternativeName>
        <fullName evidence="13">Acetyl-coenzyme A carboxylase biotin carboxylase subunit A</fullName>
    </alternativeName>
</protein>
<keyword evidence="9" id="KW-0460">Magnesium</keyword>
<evidence type="ECO:0000256" key="8">
    <source>
        <dbReference type="ARBA" id="ARBA00022840"/>
    </source>
</evidence>
<dbReference type="EMBL" id="ADGQ01000035">
    <property type="protein sequence ID" value="EFM64888.1"/>
    <property type="molecule type" value="Genomic_DNA"/>
</dbReference>
<evidence type="ECO:0000256" key="6">
    <source>
        <dbReference type="ARBA" id="ARBA00022723"/>
    </source>
</evidence>
<comment type="pathway">
    <text evidence="2 13">Lipid metabolism; malonyl-CoA biosynthesis; malonyl-CoA from acetyl-CoA: step 1/1.</text>
</comment>
<dbReference type="InterPro" id="IPR005479">
    <property type="entry name" value="CPAse_ATP-bd"/>
</dbReference>
<keyword evidence="13" id="KW-0276">Fatty acid metabolism</keyword>
<evidence type="ECO:0000256" key="3">
    <source>
        <dbReference type="ARBA" id="ARBA00011750"/>
    </source>
</evidence>
<dbReference type="FunFam" id="3.30.1490.20:FF:000018">
    <property type="entry name" value="Biotin carboxylase"/>
    <property type="match status" value="1"/>
</dbReference>
<dbReference type="PROSITE" id="PS50979">
    <property type="entry name" value="BC"/>
    <property type="match status" value="1"/>
</dbReference>
<dbReference type="STRING" id="596315.HMPREF0634_1305"/>
<keyword evidence="6" id="KW-0479">Metal-binding</keyword>
<evidence type="ECO:0000256" key="7">
    <source>
        <dbReference type="ARBA" id="ARBA00022741"/>
    </source>
</evidence>
<evidence type="ECO:0000313" key="16">
    <source>
        <dbReference type="EMBL" id="EFM64888.1"/>
    </source>
</evidence>
<evidence type="ECO:0000256" key="10">
    <source>
        <dbReference type="ARBA" id="ARBA00023267"/>
    </source>
</evidence>